<accession>A0A951UII2</accession>
<feature type="region of interest" description="Disordered" evidence="1">
    <location>
        <begin position="1"/>
        <end position="43"/>
    </location>
</feature>
<keyword evidence="2" id="KW-1133">Transmembrane helix</keyword>
<dbReference type="Pfam" id="PF04134">
    <property type="entry name" value="DCC1-like"/>
    <property type="match status" value="1"/>
</dbReference>
<dbReference type="PANTHER" id="PTHR34290">
    <property type="entry name" value="SI:CH73-390P7.2"/>
    <property type="match status" value="1"/>
</dbReference>
<feature type="compositionally biased region" description="Low complexity" evidence="1">
    <location>
        <begin position="1"/>
        <end position="34"/>
    </location>
</feature>
<comment type="caution">
    <text evidence="3">The sequence shown here is derived from an EMBL/GenBank/DDBJ whole genome shotgun (WGS) entry which is preliminary data.</text>
</comment>
<protein>
    <submittedName>
        <fullName evidence="3">DUF393 domain-containing protein</fullName>
    </submittedName>
</protein>
<proteinExistence type="predicted"/>
<keyword evidence="2" id="KW-0812">Transmembrane</keyword>
<evidence type="ECO:0000313" key="3">
    <source>
        <dbReference type="EMBL" id="MBW4563360.1"/>
    </source>
</evidence>
<dbReference type="EMBL" id="JAHHHN010000012">
    <property type="protein sequence ID" value="MBW4563360.1"/>
    <property type="molecule type" value="Genomic_DNA"/>
</dbReference>
<reference evidence="3" key="1">
    <citation type="submission" date="2021-05" db="EMBL/GenBank/DDBJ databases">
        <authorList>
            <person name="Pietrasiak N."/>
            <person name="Ward R."/>
            <person name="Stajich J.E."/>
            <person name="Kurbessoian T."/>
        </authorList>
    </citation>
    <scope>NUCLEOTIDE SEQUENCE</scope>
    <source>
        <strain evidence="3">JT2-VF2</strain>
    </source>
</reference>
<dbReference type="InterPro" id="IPR007263">
    <property type="entry name" value="DCC1-like"/>
</dbReference>
<evidence type="ECO:0000256" key="1">
    <source>
        <dbReference type="SAM" id="MobiDB-lite"/>
    </source>
</evidence>
<dbReference type="AlphaFoldDB" id="A0A951UII2"/>
<feature type="transmembrane region" description="Helical" evidence="2">
    <location>
        <begin position="131"/>
        <end position="152"/>
    </location>
</feature>
<organism evidence="3 4">
    <name type="scientific">Mojavia pulchra JT2-VF2</name>
    <dbReference type="NCBI Taxonomy" id="287848"/>
    <lineage>
        <taxon>Bacteria</taxon>
        <taxon>Bacillati</taxon>
        <taxon>Cyanobacteriota</taxon>
        <taxon>Cyanophyceae</taxon>
        <taxon>Nostocales</taxon>
        <taxon>Nostocaceae</taxon>
    </lineage>
</organism>
<sequence length="187" mass="20712">MSSTNSQSYSSNEVLTQPPSTTPSSTNSQSYSSNEVLTQPPSTTPSWKIKLLYDGECPLCMREVNFLQKRDAGRGLVSFVDIADDDYNPEANGGVDFETAMGRIHAVLPDGTVVQNVEVFRRVYKILGMGWVYAITQLPLVGAIADFLYGIWANWRLAITGRPNLTTVLAQRQERLACNTEGRCRID</sequence>
<gene>
    <name evidence="3" type="ORF">KME32_19875</name>
</gene>
<name>A0A951UII2_9NOST</name>
<evidence type="ECO:0000256" key="2">
    <source>
        <dbReference type="SAM" id="Phobius"/>
    </source>
</evidence>
<dbReference type="InterPro" id="IPR044691">
    <property type="entry name" value="DCC1_Trx"/>
</dbReference>
<dbReference type="Proteomes" id="UP000715781">
    <property type="component" value="Unassembled WGS sequence"/>
</dbReference>
<reference evidence="3" key="2">
    <citation type="journal article" date="2022" name="Microbiol. Resour. Announc.">
        <title>Metagenome Sequencing to Explore Phylogenomics of Terrestrial Cyanobacteria.</title>
        <authorList>
            <person name="Ward R.D."/>
            <person name="Stajich J.E."/>
            <person name="Johansen J.R."/>
            <person name="Huntemann M."/>
            <person name="Clum A."/>
            <person name="Foster B."/>
            <person name="Foster B."/>
            <person name="Roux S."/>
            <person name="Palaniappan K."/>
            <person name="Varghese N."/>
            <person name="Mukherjee S."/>
            <person name="Reddy T.B.K."/>
            <person name="Daum C."/>
            <person name="Copeland A."/>
            <person name="Chen I.A."/>
            <person name="Ivanova N.N."/>
            <person name="Kyrpides N.C."/>
            <person name="Shapiro N."/>
            <person name="Eloe-Fadrosh E.A."/>
            <person name="Pietrasiak N."/>
        </authorList>
    </citation>
    <scope>NUCLEOTIDE SEQUENCE</scope>
    <source>
        <strain evidence="3">JT2-VF2</strain>
    </source>
</reference>
<dbReference type="GO" id="GO:0015035">
    <property type="term" value="F:protein-disulfide reductase activity"/>
    <property type="evidence" value="ECO:0007669"/>
    <property type="project" value="InterPro"/>
</dbReference>
<keyword evidence="2" id="KW-0472">Membrane</keyword>
<evidence type="ECO:0000313" key="4">
    <source>
        <dbReference type="Proteomes" id="UP000715781"/>
    </source>
</evidence>
<dbReference type="PANTHER" id="PTHR34290:SF2">
    <property type="entry name" value="OS04G0668800 PROTEIN"/>
    <property type="match status" value="1"/>
</dbReference>